<evidence type="ECO:0000313" key="2">
    <source>
        <dbReference type="Proteomes" id="UP000267027"/>
    </source>
</evidence>
<dbReference type="WBParaSite" id="ACOC_0000272301-mRNA-1">
    <property type="protein sequence ID" value="ACOC_0000272301-mRNA-1"/>
    <property type="gene ID" value="ACOC_0000272301"/>
</dbReference>
<sequence>MDNQHLAHCRSVVEVLTKIEISEADAIPIDIDSERRANGYQPNSTNIHETFANAPLSMDVRGIVESSLHMPQNLSHLSIFYTSMKLKFWKQNNGDVDWKSSTIENESSTKYRGRHISRIQGLSRVFSE</sequence>
<evidence type="ECO:0000313" key="1">
    <source>
        <dbReference type="EMBL" id="VDM54309.1"/>
    </source>
</evidence>
<protein>
    <submittedName>
        <fullName evidence="3">PDE4_UCR domain-containing protein</fullName>
    </submittedName>
</protein>
<dbReference type="EMBL" id="UYYA01000603">
    <property type="protein sequence ID" value="VDM54309.1"/>
    <property type="molecule type" value="Genomic_DNA"/>
</dbReference>
<evidence type="ECO:0000313" key="3">
    <source>
        <dbReference type="WBParaSite" id="ACOC_0000272301-mRNA-1"/>
    </source>
</evidence>
<dbReference type="Proteomes" id="UP000267027">
    <property type="component" value="Unassembled WGS sequence"/>
</dbReference>
<organism evidence="3">
    <name type="scientific">Angiostrongylus costaricensis</name>
    <name type="common">Nematode worm</name>
    <dbReference type="NCBI Taxonomy" id="334426"/>
    <lineage>
        <taxon>Eukaryota</taxon>
        <taxon>Metazoa</taxon>
        <taxon>Ecdysozoa</taxon>
        <taxon>Nematoda</taxon>
        <taxon>Chromadorea</taxon>
        <taxon>Rhabditida</taxon>
        <taxon>Rhabditina</taxon>
        <taxon>Rhabditomorpha</taxon>
        <taxon>Strongyloidea</taxon>
        <taxon>Metastrongylidae</taxon>
        <taxon>Angiostrongylus</taxon>
    </lineage>
</organism>
<accession>A0A0R3PF16</accession>
<gene>
    <name evidence="1" type="ORF">ACOC_LOCUS2724</name>
</gene>
<reference evidence="3" key="1">
    <citation type="submission" date="2017-02" db="UniProtKB">
        <authorList>
            <consortium name="WormBaseParasite"/>
        </authorList>
    </citation>
    <scope>IDENTIFICATION</scope>
</reference>
<dbReference type="AlphaFoldDB" id="A0A0R3PF16"/>
<keyword evidence="2" id="KW-1185">Reference proteome</keyword>
<reference evidence="1 2" key="2">
    <citation type="submission" date="2018-11" db="EMBL/GenBank/DDBJ databases">
        <authorList>
            <consortium name="Pathogen Informatics"/>
        </authorList>
    </citation>
    <scope>NUCLEOTIDE SEQUENCE [LARGE SCALE GENOMIC DNA]</scope>
    <source>
        <strain evidence="1 2">Costa Rica</strain>
    </source>
</reference>
<proteinExistence type="predicted"/>
<name>A0A0R3PF16_ANGCS</name>